<comment type="caution">
    <text evidence="1">The sequence shown here is derived from an EMBL/GenBank/DDBJ whole genome shotgun (WGS) entry which is preliminary data.</text>
</comment>
<proteinExistence type="predicted"/>
<sequence length="260" mass="29121">MALMECHFFSEALGMSTSMNVILPQQTRSQIGLEGKSSTDKHPVLFLLHGLSDDHTIWLRRTSIERYVASLGLAVVMPNVNRSYYQDMAYGLAYWTFISEELPALARSFFPLAEEREKTFAAGLSMGGYGAMRLGLSHPEQFGAAASLSGALDAVRVARERLSPAESSAIFGPLDEVAGSSRDLLHLLQGVEASEGPKPKLYQCCGTEDFLYQDNQRFREAAQGTGLDYTYEEHPGIHNWDYWDFTIQQVLKWLPLERKE</sequence>
<gene>
    <name evidence="1" type="ORF">WMW72_30350</name>
</gene>
<dbReference type="PANTHER" id="PTHR48098:SF1">
    <property type="entry name" value="DIACYLGLYCEROL ACYLTRANSFERASE_MYCOLYLTRANSFERASE AG85A"/>
    <property type="match status" value="1"/>
</dbReference>
<keyword evidence="1" id="KW-0378">Hydrolase</keyword>
<accession>A0ABU9DWQ5</accession>
<dbReference type="EMBL" id="JBBPCC010000027">
    <property type="protein sequence ID" value="MEK8132208.1"/>
    <property type="molecule type" value="Genomic_DNA"/>
</dbReference>
<keyword evidence="2" id="KW-1185">Reference proteome</keyword>
<dbReference type="InterPro" id="IPR029058">
    <property type="entry name" value="AB_hydrolase_fold"/>
</dbReference>
<evidence type="ECO:0000313" key="1">
    <source>
        <dbReference type="EMBL" id="MEK8132208.1"/>
    </source>
</evidence>
<dbReference type="Pfam" id="PF00756">
    <property type="entry name" value="Esterase"/>
    <property type="match status" value="1"/>
</dbReference>
<protein>
    <submittedName>
        <fullName evidence="1">Alpha/beta hydrolase family protein</fullName>
    </submittedName>
</protein>
<dbReference type="PANTHER" id="PTHR48098">
    <property type="entry name" value="ENTEROCHELIN ESTERASE-RELATED"/>
    <property type="match status" value="1"/>
</dbReference>
<name>A0ABU9DWQ5_9BACL</name>
<dbReference type="GO" id="GO:0016787">
    <property type="term" value="F:hydrolase activity"/>
    <property type="evidence" value="ECO:0007669"/>
    <property type="project" value="UniProtKB-KW"/>
</dbReference>
<reference evidence="1 2" key="1">
    <citation type="submission" date="2024-04" db="EMBL/GenBank/DDBJ databases">
        <title>draft genome sequnece of Paenibacillus filicis.</title>
        <authorList>
            <person name="Kim D.-U."/>
        </authorList>
    </citation>
    <scope>NUCLEOTIDE SEQUENCE [LARGE SCALE GENOMIC DNA]</scope>
    <source>
        <strain evidence="1 2">KACC14197</strain>
    </source>
</reference>
<dbReference type="InterPro" id="IPR050583">
    <property type="entry name" value="Mycobacterial_A85_antigen"/>
</dbReference>
<dbReference type="Proteomes" id="UP001469365">
    <property type="component" value="Unassembled WGS sequence"/>
</dbReference>
<dbReference type="Gene3D" id="3.40.50.1820">
    <property type="entry name" value="alpha/beta hydrolase"/>
    <property type="match status" value="1"/>
</dbReference>
<dbReference type="InterPro" id="IPR000801">
    <property type="entry name" value="Esterase-like"/>
</dbReference>
<dbReference type="SUPFAM" id="SSF53474">
    <property type="entry name" value="alpha/beta-Hydrolases"/>
    <property type="match status" value="1"/>
</dbReference>
<dbReference type="RefSeq" id="WP_341419336.1">
    <property type="nucleotide sequence ID" value="NZ_JBBPCC010000027.1"/>
</dbReference>
<evidence type="ECO:0000313" key="2">
    <source>
        <dbReference type="Proteomes" id="UP001469365"/>
    </source>
</evidence>
<organism evidence="1 2">
    <name type="scientific">Paenibacillus filicis</name>
    <dbReference type="NCBI Taxonomy" id="669464"/>
    <lineage>
        <taxon>Bacteria</taxon>
        <taxon>Bacillati</taxon>
        <taxon>Bacillota</taxon>
        <taxon>Bacilli</taxon>
        <taxon>Bacillales</taxon>
        <taxon>Paenibacillaceae</taxon>
        <taxon>Paenibacillus</taxon>
    </lineage>
</organism>